<gene>
    <name evidence="1" type="ORF">C7I84_14430</name>
</gene>
<organism evidence="1 2">
    <name type="scientific">Kumtagia ephedrae</name>
    <dbReference type="NCBI Taxonomy" id="2116701"/>
    <lineage>
        <taxon>Bacteria</taxon>
        <taxon>Pseudomonadati</taxon>
        <taxon>Pseudomonadota</taxon>
        <taxon>Alphaproteobacteria</taxon>
        <taxon>Hyphomicrobiales</taxon>
        <taxon>Phyllobacteriaceae</taxon>
        <taxon>Kumtagia</taxon>
    </lineage>
</organism>
<dbReference type="AlphaFoldDB" id="A0A2P7S860"/>
<dbReference type="EMBL" id="PXYK01000013">
    <property type="protein sequence ID" value="PSJ58682.1"/>
    <property type="molecule type" value="Genomic_DNA"/>
</dbReference>
<protein>
    <submittedName>
        <fullName evidence="1">Uncharacterized protein</fullName>
    </submittedName>
</protein>
<dbReference type="Proteomes" id="UP000241229">
    <property type="component" value="Unassembled WGS sequence"/>
</dbReference>
<proteinExistence type="predicted"/>
<dbReference type="RefSeq" id="WP_106772908.1">
    <property type="nucleotide sequence ID" value="NZ_PXYK01000013.1"/>
</dbReference>
<dbReference type="OrthoDB" id="8068259at2"/>
<comment type="caution">
    <text evidence="1">The sequence shown here is derived from an EMBL/GenBank/DDBJ whole genome shotgun (WGS) entry which is preliminary data.</text>
</comment>
<sequence>MVEIVEPIDLFLLLKTGQSGPMELGVMNRDAVRALVEPEDIRADNHFRHADPASPWCIYGINCEFFFSPDFRLRHIKLLPGRSFFGFGGEIVRWTGKLALDAGRHPVNFGGASPLELHALPDALAFLHKAELSGPVGAGLDRTITIELIDEPRRLTLGYEVAVLPVEGTKHVAHEIDYFLSAVWMVDESLPGE</sequence>
<reference evidence="1 2" key="1">
    <citation type="submission" date="2018-03" db="EMBL/GenBank/DDBJ databases">
        <title>The draft genome of Mesorhizobium sp. 6GN-30.</title>
        <authorList>
            <person name="Liu L."/>
            <person name="Li L."/>
            <person name="Wang T."/>
            <person name="Zhang X."/>
            <person name="Liang L."/>
        </authorList>
    </citation>
    <scope>NUCLEOTIDE SEQUENCE [LARGE SCALE GENOMIC DNA]</scope>
    <source>
        <strain evidence="1 2">6GN30</strain>
    </source>
</reference>
<evidence type="ECO:0000313" key="1">
    <source>
        <dbReference type="EMBL" id="PSJ58682.1"/>
    </source>
</evidence>
<accession>A0A2P7S860</accession>
<keyword evidence="2" id="KW-1185">Reference proteome</keyword>
<name>A0A2P7S860_9HYPH</name>
<evidence type="ECO:0000313" key="2">
    <source>
        <dbReference type="Proteomes" id="UP000241229"/>
    </source>
</evidence>